<dbReference type="PANTHER" id="PTHR10206:SF0">
    <property type="entry name" value="CATHELICIDIN B1-RELATED"/>
    <property type="match status" value="1"/>
</dbReference>
<evidence type="ECO:0000256" key="5">
    <source>
        <dbReference type="SAM" id="SignalP"/>
    </source>
</evidence>
<reference evidence="6 7" key="1">
    <citation type="submission" date="2019-09" db="EMBL/GenBank/DDBJ databases">
        <title>Bird 10,000 Genomes (B10K) Project - Family phase.</title>
        <authorList>
            <person name="Zhang G."/>
        </authorList>
    </citation>
    <scope>NUCLEOTIDE SEQUENCE [LARGE SCALE GENOMIC DNA]</scope>
    <source>
        <strain evidence="6">B10K-DU-001-62</strain>
        <tissue evidence="6">Muscle</tissue>
    </source>
</reference>
<evidence type="ECO:0000313" key="6">
    <source>
        <dbReference type="EMBL" id="NXI38272.1"/>
    </source>
</evidence>
<feature type="signal peptide" evidence="5">
    <location>
        <begin position="1"/>
        <end position="18"/>
    </location>
</feature>
<dbReference type="InterPro" id="IPR001894">
    <property type="entry name" value="Cathelicidin-like"/>
</dbReference>
<dbReference type="GO" id="GO:0050830">
    <property type="term" value="P:defense response to Gram-positive bacterium"/>
    <property type="evidence" value="ECO:0007669"/>
    <property type="project" value="TreeGrafter"/>
</dbReference>
<evidence type="ECO:0000256" key="3">
    <source>
        <dbReference type="ARBA" id="ARBA00022525"/>
    </source>
</evidence>
<accession>A0A7K9SQ87</accession>
<dbReference type="Proteomes" id="UP000566440">
    <property type="component" value="Unassembled WGS sequence"/>
</dbReference>
<comment type="subcellular location">
    <subcellularLocation>
        <location evidence="1">Secreted</location>
    </subcellularLocation>
</comment>
<feature type="chain" id="PRO_5029879649" evidence="5">
    <location>
        <begin position="19"/>
        <end position="150"/>
    </location>
</feature>
<dbReference type="InterPro" id="IPR046350">
    <property type="entry name" value="Cystatin_sf"/>
</dbReference>
<feature type="non-terminal residue" evidence="6">
    <location>
        <position position="150"/>
    </location>
</feature>
<dbReference type="GO" id="GO:0001530">
    <property type="term" value="F:lipopolysaccharide binding"/>
    <property type="evidence" value="ECO:0007669"/>
    <property type="project" value="TreeGrafter"/>
</dbReference>
<dbReference type="AlphaFoldDB" id="A0A7K9SQ87"/>
<dbReference type="Gene3D" id="3.10.450.10">
    <property type="match status" value="1"/>
</dbReference>
<dbReference type="PANTHER" id="PTHR10206">
    <property type="entry name" value="CATHELICIDIN"/>
    <property type="match status" value="1"/>
</dbReference>
<sequence length="150" mass="16471">MLSSWVLMVLGVLGGSRALPAPIPLAYSQALTQAVESYNQSPEVHNIFRLLSADPDPAPGVDLSSLRSLNFSMMETECTRSAGMSSDDCDFKENGIIKECSGAVQFLQGSPEIDLSCTDASSKPELIQRGRFGRFLGRIRRFRPRIKFNV</sequence>
<keyword evidence="5" id="KW-0732">Signal</keyword>
<feature type="non-terminal residue" evidence="6">
    <location>
        <position position="1"/>
    </location>
</feature>
<dbReference type="GO" id="GO:0061844">
    <property type="term" value="P:antimicrobial humoral immune response mediated by antimicrobial peptide"/>
    <property type="evidence" value="ECO:0007669"/>
    <property type="project" value="TreeGrafter"/>
</dbReference>
<evidence type="ECO:0000313" key="7">
    <source>
        <dbReference type="Proteomes" id="UP000566440"/>
    </source>
</evidence>
<keyword evidence="7" id="KW-1185">Reference proteome</keyword>
<dbReference type="GO" id="GO:0005615">
    <property type="term" value="C:extracellular space"/>
    <property type="evidence" value="ECO:0007669"/>
    <property type="project" value="TreeGrafter"/>
</dbReference>
<organism evidence="6 7">
    <name type="scientific">Galbula dea</name>
    <dbReference type="NCBI Taxonomy" id="1109041"/>
    <lineage>
        <taxon>Eukaryota</taxon>
        <taxon>Metazoa</taxon>
        <taxon>Chordata</taxon>
        <taxon>Craniata</taxon>
        <taxon>Vertebrata</taxon>
        <taxon>Euteleostomi</taxon>
        <taxon>Archelosauria</taxon>
        <taxon>Archosauria</taxon>
        <taxon>Dinosauria</taxon>
        <taxon>Saurischia</taxon>
        <taxon>Theropoda</taxon>
        <taxon>Coelurosauria</taxon>
        <taxon>Aves</taxon>
        <taxon>Neognathae</taxon>
        <taxon>Neoaves</taxon>
        <taxon>Telluraves</taxon>
        <taxon>Coraciimorphae</taxon>
        <taxon>Piciformes</taxon>
        <taxon>Galbulidae</taxon>
        <taxon>Galbula</taxon>
    </lineage>
</organism>
<evidence type="ECO:0000256" key="4">
    <source>
        <dbReference type="ARBA" id="ARBA00023157"/>
    </source>
</evidence>
<keyword evidence="4" id="KW-1015">Disulfide bond</keyword>
<evidence type="ECO:0000256" key="1">
    <source>
        <dbReference type="ARBA" id="ARBA00004613"/>
    </source>
</evidence>
<comment type="caution">
    <text evidence="6">The sequence shown here is derived from an EMBL/GenBank/DDBJ whole genome shotgun (WGS) entry which is preliminary data.</text>
</comment>
<dbReference type="OrthoDB" id="9930485at2759"/>
<dbReference type="Pfam" id="PF00666">
    <property type="entry name" value="Cathelicidins"/>
    <property type="match status" value="1"/>
</dbReference>
<evidence type="ECO:0000256" key="2">
    <source>
        <dbReference type="ARBA" id="ARBA00005320"/>
    </source>
</evidence>
<dbReference type="GO" id="GO:0050829">
    <property type="term" value="P:defense response to Gram-negative bacterium"/>
    <property type="evidence" value="ECO:0007669"/>
    <property type="project" value="TreeGrafter"/>
</dbReference>
<dbReference type="GO" id="GO:0045087">
    <property type="term" value="P:innate immune response"/>
    <property type="evidence" value="ECO:0007669"/>
    <property type="project" value="TreeGrafter"/>
</dbReference>
<comment type="similarity">
    <text evidence="2">Belongs to the cathelicidin family.</text>
</comment>
<keyword evidence="3" id="KW-0964">Secreted</keyword>
<name>A0A7K9SQ87_9PICI</name>
<dbReference type="EMBL" id="VWZX01003344">
    <property type="protein sequence ID" value="NXI38272.1"/>
    <property type="molecule type" value="Genomic_DNA"/>
</dbReference>
<dbReference type="SUPFAM" id="SSF54403">
    <property type="entry name" value="Cystatin/monellin"/>
    <property type="match status" value="1"/>
</dbReference>
<protein>
    <submittedName>
        <fullName evidence="6">CTHL2 protein</fullName>
    </submittedName>
</protein>
<proteinExistence type="inferred from homology"/>
<dbReference type="FunFam" id="3.10.450.10:FF:000003">
    <property type="entry name" value="Cathelicidin antimicrobial peptide"/>
    <property type="match status" value="1"/>
</dbReference>
<gene>
    <name evidence="6" type="primary">Cathl2</name>
    <name evidence="6" type="ORF">GALDEA_R06955</name>
</gene>